<dbReference type="Gene3D" id="2.40.30.10">
    <property type="entry name" value="Translation factors"/>
    <property type="match status" value="1"/>
</dbReference>
<dbReference type="InterPro" id="IPR017938">
    <property type="entry name" value="Riboflavin_synthase-like_b-brl"/>
</dbReference>
<dbReference type="AlphaFoldDB" id="S9RWE3"/>
<evidence type="ECO:0000313" key="3">
    <source>
        <dbReference type="EMBL" id="EPX78334.1"/>
    </source>
</evidence>
<comment type="caution">
    <text evidence="3">The sequence shown here is derived from an EMBL/GenBank/DDBJ whole genome shotgun (WGS) entry which is preliminary data.</text>
</comment>
<keyword evidence="4" id="KW-1185">Reference proteome</keyword>
<dbReference type="RefSeq" id="WP_020040606.1">
    <property type="nucleotide sequence ID" value="NZ_KE557280.1"/>
</dbReference>
<dbReference type="Pfam" id="PF04954">
    <property type="entry name" value="SIP"/>
    <property type="match status" value="1"/>
</dbReference>
<evidence type="ECO:0000313" key="4">
    <source>
        <dbReference type="Proteomes" id="UP000015347"/>
    </source>
</evidence>
<dbReference type="SUPFAM" id="SSF63380">
    <property type="entry name" value="Riboflavin synthase domain-like"/>
    <property type="match status" value="1"/>
</dbReference>
<dbReference type="InterPro" id="IPR017927">
    <property type="entry name" value="FAD-bd_FR_type"/>
</dbReference>
<dbReference type="Pfam" id="PF08021">
    <property type="entry name" value="FAD_binding_9"/>
    <property type="match status" value="1"/>
</dbReference>
<dbReference type="PROSITE" id="PS51384">
    <property type="entry name" value="FAD_FR"/>
    <property type="match status" value="1"/>
</dbReference>
<name>S9RWE3_9RHOB</name>
<organism evidence="3 4">
    <name type="scientific">Salipiger mucosus DSM 16094</name>
    <dbReference type="NCBI Taxonomy" id="1123237"/>
    <lineage>
        <taxon>Bacteria</taxon>
        <taxon>Pseudomonadati</taxon>
        <taxon>Pseudomonadota</taxon>
        <taxon>Alphaproteobacteria</taxon>
        <taxon>Rhodobacterales</taxon>
        <taxon>Roseobacteraceae</taxon>
        <taxon>Salipiger</taxon>
    </lineage>
</organism>
<protein>
    <submittedName>
        <fullName evidence="3">Iron-chelator utilization protein</fullName>
    </submittedName>
</protein>
<dbReference type="PANTHER" id="PTHR30157">
    <property type="entry name" value="FERRIC REDUCTASE, NADPH-DEPENDENT"/>
    <property type="match status" value="1"/>
</dbReference>
<accession>S9RWE3</accession>
<dbReference type="CDD" id="cd06193">
    <property type="entry name" value="siderophore_interacting"/>
    <property type="match status" value="1"/>
</dbReference>
<dbReference type="HOGENOM" id="CLU_040923_0_0_5"/>
<proteinExistence type="inferred from homology"/>
<evidence type="ECO:0000259" key="2">
    <source>
        <dbReference type="PROSITE" id="PS51384"/>
    </source>
</evidence>
<dbReference type="GO" id="GO:0016491">
    <property type="term" value="F:oxidoreductase activity"/>
    <property type="evidence" value="ECO:0007669"/>
    <property type="project" value="InterPro"/>
</dbReference>
<dbReference type="InterPro" id="IPR039261">
    <property type="entry name" value="FNR_nucleotide-bd"/>
</dbReference>
<dbReference type="STRING" id="1123237.Salmuc_03950"/>
<dbReference type="Gene3D" id="3.40.50.80">
    <property type="entry name" value="Nucleotide-binding domain of ferredoxin-NADP reductase (FNR) module"/>
    <property type="match status" value="1"/>
</dbReference>
<dbReference type="EMBL" id="APVH01000040">
    <property type="protein sequence ID" value="EPX78334.1"/>
    <property type="molecule type" value="Genomic_DNA"/>
</dbReference>
<dbReference type="Proteomes" id="UP000015347">
    <property type="component" value="Unassembled WGS sequence"/>
</dbReference>
<gene>
    <name evidence="3" type="ORF">Salmuc_03950</name>
</gene>
<comment type="similarity">
    <text evidence="1">Belongs to the SIP oxidoreductase family.</text>
</comment>
<dbReference type="eggNOG" id="COG2375">
    <property type="taxonomic scope" value="Bacteria"/>
</dbReference>
<feature type="domain" description="FAD-binding FR-type" evidence="2">
    <location>
        <begin position="108"/>
        <end position="230"/>
    </location>
</feature>
<dbReference type="InterPro" id="IPR007037">
    <property type="entry name" value="SIP_rossman_dom"/>
</dbReference>
<sequence length="345" mass="37182">MPDPDLVAESLLPDVPFARLRELVLGLAQEQELPVERNDPGALVVGTAYGRLGFEQRPEGAAARITAPRADHLQALKDSIVGQVSAAWPEAAQALRWSDGAGAGRLPPNVRLMALESIEALDCGFLRIALAGDVSRFSDDAIHFRLGLPPRGLACPEWPRLGDNGATVWPKGDAALQLPVYTARHVDPARGRLVFDLFLHDGGRAGDWLRAAAPGTEMAVIGPGGGGCRVEGEIRAFADETAFPAIARLLERNPDLTGEITLQAGSATTRAYPLPDHPGLRLHRPEGLTPEIMAERAIAAMEAAPEAYLWFAGERDAAQHLRRAYRQAGRPPRRSYISAYWTKAA</sequence>
<evidence type="ECO:0000256" key="1">
    <source>
        <dbReference type="ARBA" id="ARBA00035644"/>
    </source>
</evidence>
<reference evidence="4" key="1">
    <citation type="journal article" date="2014" name="Stand. Genomic Sci.">
        <title>Genome sequence of the exopolysaccharide-producing Salipiger mucosus type strain (DSM 16094(T)), a moderately halophilic member of the Roseobacter clade.</title>
        <authorList>
            <person name="Riedel T."/>
            <person name="Spring S."/>
            <person name="Fiebig A."/>
            <person name="Petersen J."/>
            <person name="Kyrpides N.C."/>
            <person name="Goker M."/>
            <person name="Klenk H.P."/>
        </authorList>
    </citation>
    <scope>NUCLEOTIDE SEQUENCE [LARGE SCALE GENOMIC DNA]</scope>
    <source>
        <strain evidence="4">DSM 16094</strain>
    </source>
</reference>
<dbReference type="PANTHER" id="PTHR30157:SF0">
    <property type="entry name" value="NADPH-DEPENDENT FERRIC-CHELATE REDUCTASE"/>
    <property type="match status" value="1"/>
</dbReference>
<dbReference type="InterPro" id="IPR013113">
    <property type="entry name" value="SIP_FAD-bd"/>
</dbReference>
<dbReference type="OrthoDB" id="9814826at2"/>
<dbReference type="InterPro" id="IPR039374">
    <property type="entry name" value="SIP_fam"/>
</dbReference>